<protein>
    <recommendedName>
        <fullName evidence="4">Cytochrome c oxidase assembly protein COX20, mitochondrial</fullName>
    </recommendedName>
</protein>
<dbReference type="GeneID" id="17278130"/>
<dbReference type="HOGENOM" id="CLU_2125764_0_0_1"/>
<dbReference type="Proteomes" id="UP000013827">
    <property type="component" value="Unassembled WGS sequence"/>
</dbReference>
<dbReference type="GeneID" id="17267656"/>
<dbReference type="EnsemblProtists" id="EOD22088">
    <property type="protein sequence ID" value="EOD22088"/>
    <property type="gene ID" value="EMIHUDRAFT_240510"/>
</dbReference>
<dbReference type="RefSeq" id="XP_005785287.1">
    <property type="nucleotide sequence ID" value="XM_005785230.1"/>
</dbReference>
<name>A0A0D3KAS3_EMIH1</name>
<feature type="transmembrane region" description="Helical" evidence="1">
    <location>
        <begin position="60"/>
        <end position="77"/>
    </location>
</feature>
<proteinExistence type="predicted"/>
<organism evidence="2 3">
    <name type="scientific">Emiliania huxleyi (strain CCMP1516)</name>
    <dbReference type="NCBI Taxonomy" id="280463"/>
    <lineage>
        <taxon>Eukaryota</taxon>
        <taxon>Haptista</taxon>
        <taxon>Haptophyta</taxon>
        <taxon>Prymnesiophyceae</taxon>
        <taxon>Isochrysidales</taxon>
        <taxon>Noelaerhabdaceae</taxon>
        <taxon>Emiliania</taxon>
    </lineage>
</organism>
<keyword evidence="1" id="KW-0472">Membrane</keyword>
<feature type="transmembrane region" description="Helical" evidence="1">
    <location>
        <begin position="22"/>
        <end position="48"/>
    </location>
</feature>
<accession>A0A0D3KAS3</accession>
<sequence length="114" mass="11842">MSAPLGSADVGDRRWQARWRTVSSYFSAPCLHVSLATGGAGGAAIFAVRFLSSRQLPASLTWGAAVAGLLAGTNWAVCRRAMYVMLKEKSAAQPLGASGMSEEDAAALRAALGR</sequence>
<dbReference type="PaxDb" id="2903-EOD22088"/>
<keyword evidence="1" id="KW-1133">Transmembrane helix</keyword>
<dbReference type="RefSeq" id="XP_005774517.1">
    <property type="nucleotide sequence ID" value="XM_005774460.1"/>
</dbReference>
<evidence type="ECO:0000313" key="2">
    <source>
        <dbReference type="EnsemblProtists" id="EOD32858"/>
    </source>
</evidence>
<evidence type="ECO:0008006" key="4">
    <source>
        <dbReference type="Google" id="ProtNLM"/>
    </source>
</evidence>
<dbReference type="AlphaFoldDB" id="A0A0D3KAS3"/>
<reference evidence="3" key="1">
    <citation type="journal article" date="2013" name="Nature">
        <title>Pan genome of the phytoplankton Emiliania underpins its global distribution.</title>
        <authorList>
            <person name="Read B.A."/>
            <person name="Kegel J."/>
            <person name="Klute M.J."/>
            <person name="Kuo A."/>
            <person name="Lefebvre S.C."/>
            <person name="Maumus F."/>
            <person name="Mayer C."/>
            <person name="Miller J."/>
            <person name="Monier A."/>
            <person name="Salamov A."/>
            <person name="Young J."/>
            <person name="Aguilar M."/>
            <person name="Claverie J.M."/>
            <person name="Frickenhaus S."/>
            <person name="Gonzalez K."/>
            <person name="Herman E.K."/>
            <person name="Lin Y.C."/>
            <person name="Napier J."/>
            <person name="Ogata H."/>
            <person name="Sarno A.F."/>
            <person name="Shmutz J."/>
            <person name="Schroeder D."/>
            <person name="de Vargas C."/>
            <person name="Verret F."/>
            <person name="von Dassow P."/>
            <person name="Valentin K."/>
            <person name="Van de Peer Y."/>
            <person name="Wheeler G."/>
            <person name="Dacks J.B."/>
            <person name="Delwiche C.F."/>
            <person name="Dyhrman S.T."/>
            <person name="Glockner G."/>
            <person name="John U."/>
            <person name="Richards T."/>
            <person name="Worden A.Z."/>
            <person name="Zhang X."/>
            <person name="Grigoriev I.V."/>
            <person name="Allen A.E."/>
            <person name="Bidle K."/>
            <person name="Borodovsky M."/>
            <person name="Bowler C."/>
            <person name="Brownlee C."/>
            <person name="Cock J.M."/>
            <person name="Elias M."/>
            <person name="Gladyshev V.N."/>
            <person name="Groth M."/>
            <person name="Guda C."/>
            <person name="Hadaegh A."/>
            <person name="Iglesias-Rodriguez M.D."/>
            <person name="Jenkins J."/>
            <person name="Jones B.M."/>
            <person name="Lawson T."/>
            <person name="Leese F."/>
            <person name="Lindquist E."/>
            <person name="Lobanov A."/>
            <person name="Lomsadze A."/>
            <person name="Malik S.B."/>
            <person name="Marsh M.E."/>
            <person name="Mackinder L."/>
            <person name="Mock T."/>
            <person name="Mueller-Roeber B."/>
            <person name="Pagarete A."/>
            <person name="Parker M."/>
            <person name="Probert I."/>
            <person name="Quesneville H."/>
            <person name="Raines C."/>
            <person name="Rensing S.A."/>
            <person name="Riano-Pachon D.M."/>
            <person name="Richier S."/>
            <person name="Rokitta S."/>
            <person name="Shiraiwa Y."/>
            <person name="Soanes D.M."/>
            <person name="van der Giezen M."/>
            <person name="Wahlund T.M."/>
            <person name="Williams B."/>
            <person name="Wilson W."/>
            <person name="Wolfe G."/>
            <person name="Wurch L.L."/>
        </authorList>
    </citation>
    <scope>NUCLEOTIDE SEQUENCE</scope>
</reference>
<dbReference type="EnsemblProtists" id="EOD32858">
    <property type="protein sequence ID" value="EOD32858"/>
    <property type="gene ID" value="EMIHUDRAFT_230227"/>
</dbReference>
<dbReference type="KEGG" id="ehx:EMIHUDRAFT_240510"/>
<evidence type="ECO:0000256" key="1">
    <source>
        <dbReference type="SAM" id="Phobius"/>
    </source>
</evidence>
<keyword evidence="3" id="KW-1185">Reference proteome</keyword>
<evidence type="ECO:0000313" key="3">
    <source>
        <dbReference type="Proteomes" id="UP000013827"/>
    </source>
</evidence>
<reference evidence="2" key="2">
    <citation type="submission" date="2024-10" db="UniProtKB">
        <authorList>
            <consortium name="EnsemblProtists"/>
        </authorList>
    </citation>
    <scope>IDENTIFICATION</scope>
</reference>
<keyword evidence="1" id="KW-0812">Transmembrane</keyword>
<dbReference type="KEGG" id="ehx:EMIHUDRAFT_230227"/>